<reference evidence="1 2" key="1">
    <citation type="submission" date="2022-04" db="EMBL/GenBank/DDBJ databases">
        <title>Hymenobacter sp. isolated from the air.</title>
        <authorList>
            <person name="Won M."/>
            <person name="Lee C.-M."/>
            <person name="Woen H.-Y."/>
            <person name="Kwon S.-W."/>
        </authorList>
    </citation>
    <scope>NUCLEOTIDE SEQUENCE [LARGE SCALE GENOMIC DNA]</scope>
    <source>
        <strain evidence="2">5413 J-13</strain>
    </source>
</reference>
<gene>
    <name evidence="1" type="ORF">MUN82_10610</name>
</gene>
<proteinExistence type="predicted"/>
<dbReference type="KEGG" id="haei:MUN82_10610"/>
<keyword evidence="2" id="KW-1185">Reference proteome</keyword>
<dbReference type="RefSeq" id="WP_245097353.1">
    <property type="nucleotide sequence ID" value="NZ_CP095053.1"/>
</dbReference>
<sequence>MLSEDFCTRLEQALTTAFCNSLDRSLRGYFCDGILAPEWKKDYVPASVKHTKQIVTRAWIDEGRRRGSNSSTQRLYQLILLLGKQTYDDYMKKGQLTQRAPVTSERVFIDTATAIITVQLL</sequence>
<organism evidence="1 2">
    <name type="scientific">Hymenobacter aerilatus</name>
    <dbReference type="NCBI Taxonomy" id="2932251"/>
    <lineage>
        <taxon>Bacteria</taxon>
        <taxon>Pseudomonadati</taxon>
        <taxon>Bacteroidota</taxon>
        <taxon>Cytophagia</taxon>
        <taxon>Cytophagales</taxon>
        <taxon>Hymenobacteraceae</taxon>
        <taxon>Hymenobacter</taxon>
    </lineage>
</organism>
<dbReference type="AlphaFoldDB" id="A0A8T9T621"/>
<evidence type="ECO:0000313" key="1">
    <source>
        <dbReference type="EMBL" id="UOR07526.1"/>
    </source>
</evidence>
<dbReference type="Proteomes" id="UP000829925">
    <property type="component" value="Chromosome"/>
</dbReference>
<accession>A0A8T9T621</accession>
<protein>
    <submittedName>
        <fullName evidence="1">Uncharacterized protein</fullName>
    </submittedName>
</protein>
<dbReference type="EMBL" id="CP095053">
    <property type="protein sequence ID" value="UOR07526.1"/>
    <property type="molecule type" value="Genomic_DNA"/>
</dbReference>
<name>A0A8T9T621_9BACT</name>
<evidence type="ECO:0000313" key="2">
    <source>
        <dbReference type="Proteomes" id="UP000829925"/>
    </source>
</evidence>